<dbReference type="InterPro" id="IPR012840">
    <property type="entry name" value="NrdG2"/>
</dbReference>
<name>A0A1G9LDR9_9FIRM</name>
<keyword evidence="6" id="KW-0411">Iron-sulfur</keyword>
<dbReference type="NCBIfam" id="TIGR02495">
    <property type="entry name" value="NrdG2"/>
    <property type="match status" value="1"/>
</dbReference>
<gene>
    <name evidence="8" type="ORF">SAMN04488692_10630</name>
</gene>
<comment type="cofactor">
    <cofactor evidence="1">
        <name>[4Fe-4S] cluster</name>
        <dbReference type="ChEBI" id="CHEBI:49883"/>
    </cofactor>
</comment>
<dbReference type="Pfam" id="PF04055">
    <property type="entry name" value="Radical_SAM"/>
    <property type="match status" value="1"/>
</dbReference>
<evidence type="ECO:0000256" key="5">
    <source>
        <dbReference type="ARBA" id="ARBA00023004"/>
    </source>
</evidence>
<evidence type="ECO:0000256" key="6">
    <source>
        <dbReference type="ARBA" id="ARBA00023014"/>
    </source>
</evidence>
<dbReference type="Proteomes" id="UP000199476">
    <property type="component" value="Unassembled WGS sequence"/>
</dbReference>
<dbReference type="CDD" id="cd01335">
    <property type="entry name" value="Radical_SAM"/>
    <property type="match status" value="1"/>
</dbReference>
<dbReference type="GO" id="GO:0046872">
    <property type="term" value="F:metal ion binding"/>
    <property type="evidence" value="ECO:0007669"/>
    <property type="project" value="UniProtKB-KW"/>
</dbReference>
<accession>A0A1G9LDR9</accession>
<dbReference type="InterPro" id="IPR013785">
    <property type="entry name" value="Aldolase_TIM"/>
</dbReference>
<dbReference type="InterPro" id="IPR058240">
    <property type="entry name" value="rSAM_sf"/>
</dbReference>
<dbReference type="PROSITE" id="PS51257">
    <property type="entry name" value="PROKAR_LIPOPROTEIN"/>
    <property type="match status" value="1"/>
</dbReference>
<dbReference type="SFLD" id="SFLDG01067">
    <property type="entry name" value="SPASM/twitch_domain_containing"/>
    <property type="match status" value="1"/>
</dbReference>
<dbReference type="PANTHER" id="PTHR30352:SF13">
    <property type="entry name" value="GLYCYL-RADICAL ENZYME ACTIVATING ENZYME YJJW-RELATED"/>
    <property type="match status" value="1"/>
</dbReference>
<keyword evidence="8" id="KW-0456">Lyase</keyword>
<keyword evidence="2" id="KW-0004">4Fe-4S</keyword>
<dbReference type="InterPro" id="IPR007197">
    <property type="entry name" value="rSAM"/>
</dbReference>
<dbReference type="AlphaFoldDB" id="A0A1G9LDR9"/>
<sequence>MKIAGLLPTSLQDYPGQIAAVVFTSGCNFSCPYCHNPELVSGGDGNFYDEEYVISMLADRKNYLDGVVITGGEPTLQDELVEFLSRLKEENHLIKLDTNGSRPQVLAKLLQEELIDYVAWDYKLPAGRYDELTEVENIKSRLEKTAGLLAESSIEVEIRTTVVPELMSGEDIAKITRELARFNNREEEFPDSYFLQEFRGKKVLNPQYSEYTPFTREKMQEFLEKARINLNREAVELRENY</sequence>
<keyword evidence="9" id="KW-1185">Reference proteome</keyword>
<dbReference type="GO" id="GO:0016829">
    <property type="term" value="F:lyase activity"/>
    <property type="evidence" value="ECO:0007669"/>
    <property type="project" value="UniProtKB-KW"/>
</dbReference>
<dbReference type="Gene3D" id="3.20.20.70">
    <property type="entry name" value="Aldolase class I"/>
    <property type="match status" value="1"/>
</dbReference>
<evidence type="ECO:0000256" key="3">
    <source>
        <dbReference type="ARBA" id="ARBA00022691"/>
    </source>
</evidence>
<organism evidence="8 9">
    <name type="scientific">Halarsenatibacter silvermanii</name>
    <dbReference type="NCBI Taxonomy" id="321763"/>
    <lineage>
        <taxon>Bacteria</taxon>
        <taxon>Bacillati</taxon>
        <taxon>Bacillota</taxon>
        <taxon>Clostridia</taxon>
        <taxon>Halanaerobiales</taxon>
        <taxon>Halarsenatibacteraceae</taxon>
        <taxon>Halarsenatibacter</taxon>
    </lineage>
</organism>
<keyword evidence="4" id="KW-0479">Metal-binding</keyword>
<evidence type="ECO:0000259" key="7">
    <source>
        <dbReference type="PROSITE" id="PS51918"/>
    </source>
</evidence>
<evidence type="ECO:0000256" key="2">
    <source>
        <dbReference type="ARBA" id="ARBA00022485"/>
    </source>
</evidence>
<keyword evidence="3" id="KW-0949">S-adenosyl-L-methionine</keyword>
<proteinExistence type="predicted"/>
<dbReference type="SFLD" id="SFLDG01094">
    <property type="entry name" value="Uncharacterised_Radical_SAM_Su"/>
    <property type="match status" value="1"/>
</dbReference>
<dbReference type="OrthoDB" id="9782387at2"/>
<evidence type="ECO:0000313" key="9">
    <source>
        <dbReference type="Proteomes" id="UP000199476"/>
    </source>
</evidence>
<dbReference type="InterPro" id="IPR034457">
    <property type="entry name" value="Organic_radical-activating"/>
</dbReference>
<keyword evidence="8" id="KW-0670">Pyruvate</keyword>
<evidence type="ECO:0000313" key="8">
    <source>
        <dbReference type="EMBL" id="SDL60006.1"/>
    </source>
</evidence>
<evidence type="ECO:0000256" key="1">
    <source>
        <dbReference type="ARBA" id="ARBA00001966"/>
    </source>
</evidence>
<protein>
    <submittedName>
        <fullName evidence="8">Pyruvate formate lyase activating enzyme</fullName>
    </submittedName>
</protein>
<reference evidence="8 9" key="1">
    <citation type="submission" date="2016-10" db="EMBL/GenBank/DDBJ databases">
        <authorList>
            <person name="de Groot N.N."/>
        </authorList>
    </citation>
    <scope>NUCLEOTIDE SEQUENCE [LARGE SCALE GENOMIC DNA]</scope>
    <source>
        <strain evidence="8 9">SLAS-1</strain>
    </source>
</reference>
<dbReference type="RefSeq" id="WP_089759083.1">
    <property type="nucleotide sequence ID" value="NZ_FNGO01000006.1"/>
</dbReference>
<dbReference type="EMBL" id="FNGO01000006">
    <property type="protein sequence ID" value="SDL60006.1"/>
    <property type="molecule type" value="Genomic_DNA"/>
</dbReference>
<dbReference type="SFLD" id="SFLDS00029">
    <property type="entry name" value="Radical_SAM"/>
    <property type="match status" value="1"/>
</dbReference>
<dbReference type="SUPFAM" id="SSF102114">
    <property type="entry name" value="Radical SAM enzymes"/>
    <property type="match status" value="1"/>
</dbReference>
<dbReference type="PROSITE" id="PS51918">
    <property type="entry name" value="RADICAL_SAM"/>
    <property type="match status" value="1"/>
</dbReference>
<feature type="domain" description="Radical SAM core" evidence="7">
    <location>
        <begin position="13"/>
        <end position="233"/>
    </location>
</feature>
<keyword evidence="5" id="KW-0408">Iron</keyword>
<dbReference type="STRING" id="321763.SAMN04488692_10630"/>
<dbReference type="PANTHER" id="PTHR30352">
    <property type="entry name" value="PYRUVATE FORMATE-LYASE-ACTIVATING ENZYME"/>
    <property type="match status" value="1"/>
</dbReference>
<dbReference type="GO" id="GO:0051539">
    <property type="term" value="F:4 iron, 4 sulfur cluster binding"/>
    <property type="evidence" value="ECO:0007669"/>
    <property type="project" value="UniProtKB-KW"/>
</dbReference>
<evidence type="ECO:0000256" key="4">
    <source>
        <dbReference type="ARBA" id="ARBA00022723"/>
    </source>
</evidence>